<proteinExistence type="predicted"/>
<evidence type="ECO:0000313" key="4">
    <source>
        <dbReference type="Proteomes" id="UP000001194"/>
    </source>
</evidence>
<keyword evidence="4" id="KW-1185">Reference proteome</keyword>
<evidence type="ECO:0000313" key="3">
    <source>
        <dbReference type="EMBL" id="EDR01890.1"/>
    </source>
</evidence>
<evidence type="ECO:0000259" key="2">
    <source>
        <dbReference type="Pfam" id="PF18721"/>
    </source>
</evidence>
<dbReference type="RefSeq" id="XP_001887500.1">
    <property type="nucleotide sequence ID" value="XM_001887465.1"/>
</dbReference>
<dbReference type="AlphaFoldDB" id="B0DU58"/>
<dbReference type="Pfam" id="PF18721">
    <property type="entry name" value="CxC6"/>
    <property type="match status" value="1"/>
</dbReference>
<feature type="compositionally biased region" description="Acidic residues" evidence="1">
    <location>
        <begin position="323"/>
        <end position="345"/>
    </location>
</feature>
<dbReference type="OrthoDB" id="2527272at2759"/>
<dbReference type="HOGENOM" id="CLU_004966_2_0_1"/>
<dbReference type="KEGG" id="lbc:LACBIDRAFT_310352"/>
<gene>
    <name evidence="3" type="ORF">LACBIDRAFT_310352</name>
</gene>
<dbReference type="InterPro" id="IPR040898">
    <property type="entry name" value="CxC6"/>
</dbReference>
<dbReference type="Proteomes" id="UP000001194">
    <property type="component" value="Unassembled WGS sequence"/>
</dbReference>
<dbReference type="GeneID" id="6083153"/>
<feature type="compositionally biased region" description="Basic and acidic residues" evidence="1">
    <location>
        <begin position="311"/>
        <end position="322"/>
    </location>
</feature>
<organism evidence="4">
    <name type="scientific">Laccaria bicolor (strain S238N-H82 / ATCC MYA-4686)</name>
    <name type="common">Bicoloured deceiver</name>
    <name type="synonym">Laccaria laccata var. bicolor</name>
    <dbReference type="NCBI Taxonomy" id="486041"/>
    <lineage>
        <taxon>Eukaryota</taxon>
        <taxon>Fungi</taxon>
        <taxon>Dikarya</taxon>
        <taxon>Basidiomycota</taxon>
        <taxon>Agaricomycotina</taxon>
        <taxon>Agaricomycetes</taxon>
        <taxon>Agaricomycetidae</taxon>
        <taxon>Agaricales</taxon>
        <taxon>Agaricineae</taxon>
        <taxon>Hydnangiaceae</taxon>
        <taxon>Laccaria</taxon>
    </lineage>
</organism>
<feature type="region of interest" description="Disordered" evidence="1">
    <location>
        <begin position="311"/>
        <end position="345"/>
    </location>
</feature>
<protein>
    <submittedName>
        <fullName evidence="3">Predicted protein</fullName>
    </submittedName>
</protein>
<dbReference type="InParanoid" id="B0DU58"/>
<name>B0DU58_LACBS</name>
<evidence type="ECO:0000256" key="1">
    <source>
        <dbReference type="SAM" id="MobiDB-lite"/>
    </source>
</evidence>
<dbReference type="EMBL" id="DS547135">
    <property type="protein sequence ID" value="EDR01890.1"/>
    <property type="molecule type" value="Genomic_DNA"/>
</dbReference>
<accession>B0DU58</accession>
<reference evidence="3 4" key="1">
    <citation type="journal article" date="2008" name="Nature">
        <title>The genome of Laccaria bicolor provides insights into mycorrhizal symbiosis.</title>
        <authorList>
            <person name="Martin F."/>
            <person name="Aerts A."/>
            <person name="Ahren D."/>
            <person name="Brun A."/>
            <person name="Danchin E.G.J."/>
            <person name="Duchaussoy F."/>
            <person name="Gibon J."/>
            <person name="Kohler A."/>
            <person name="Lindquist E."/>
            <person name="Pereda V."/>
            <person name="Salamov A."/>
            <person name="Shapiro H.J."/>
            <person name="Wuyts J."/>
            <person name="Blaudez D."/>
            <person name="Buee M."/>
            <person name="Brokstein P."/>
            <person name="Canbaeck B."/>
            <person name="Cohen D."/>
            <person name="Courty P.E."/>
            <person name="Coutinho P.M."/>
            <person name="Delaruelle C."/>
            <person name="Detter J.C."/>
            <person name="Deveau A."/>
            <person name="DiFazio S."/>
            <person name="Duplessis S."/>
            <person name="Fraissinet-Tachet L."/>
            <person name="Lucic E."/>
            <person name="Frey-Klett P."/>
            <person name="Fourrey C."/>
            <person name="Feussner I."/>
            <person name="Gay G."/>
            <person name="Grimwood J."/>
            <person name="Hoegger P.J."/>
            <person name="Jain P."/>
            <person name="Kilaru S."/>
            <person name="Labbe J."/>
            <person name="Lin Y.C."/>
            <person name="Legue V."/>
            <person name="Le Tacon F."/>
            <person name="Marmeisse R."/>
            <person name="Melayah D."/>
            <person name="Montanini B."/>
            <person name="Muratet M."/>
            <person name="Nehls U."/>
            <person name="Niculita-Hirzel H."/>
            <person name="Oudot-Le Secq M.P."/>
            <person name="Peter M."/>
            <person name="Quesneville H."/>
            <person name="Rajashekar B."/>
            <person name="Reich M."/>
            <person name="Rouhier N."/>
            <person name="Schmutz J."/>
            <person name="Yin T."/>
            <person name="Chalot M."/>
            <person name="Henrissat B."/>
            <person name="Kuees U."/>
            <person name="Lucas S."/>
            <person name="Van de Peer Y."/>
            <person name="Podila G.K."/>
            <person name="Polle A."/>
            <person name="Pukkila P.J."/>
            <person name="Richardson P.M."/>
            <person name="Rouze P."/>
            <person name="Sanders I.R."/>
            <person name="Stajich J.E."/>
            <person name="Tunlid A."/>
            <person name="Tuskan G."/>
            <person name="Grigoriev I.V."/>
        </authorList>
    </citation>
    <scope>NUCLEOTIDE SEQUENCE [LARGE SCALE GENOMIC DNA]</scope>
    <source>
        <strain evidence="4">S238N-H82 / ATCC MYA-4686</strain>
    </source>
</reference>
<feature type="region of interest" description="Disordered" evidence="1">
    <location>
        <begin position="78"/>
        <end position="124"/>
    </location>
</feature>
<sequence length="345" mass="39728">MNIDNIRDTNLVTLDGVVMGPQCCTYDDCSNDLSHARGGSLCDIHHNMLASRCLVQDCHNQRVQGTLACQEHQLQWKKHSKNSNRKNQSGVRRMLQRPAENHPWQPNRRGANPQQHDDLNADPPHSKNYFSPDQFYCVETICAPCGVVIAWTKFDKSESPTNILNFLGSVYPTEESWPAYICIDKACQVLQTAVANGSWEIWKKTTRFIVDSYHYINHRVTDYLCRKYCNPSPGDGSAPNLVVMAFDKKGNPYVKRAFNTQVCEQLNAWLGGYQSILKCMTPGNFNWFLHSMLFYHTKYVLRKQLVKKKREEDAEELKRQQEEDAEEEEGLGLDEEIVEEDEEDE</sequence>
<feature type="domain" description="CxC6 like cysteine cluster associated with KDZ" evidence="2">
    <location>
        <begin position="14"/>
        <end position="79"/>
    </location>
</feature>